<dbReference type="AlphaFoldDB" id="A0A2Z6P387"/>
<dbReference type="Proteomes" id="UP000242715">
    <property type="component" value="Unassembled WGS sequence"/>
</dbReference>
<dbReference type="OrthoDB" id="1435764at2759"/>
<protein>
    <recommendedName>
        <fullName evidence="3">Reverse transcriptase zinc-binding domain-containing protein</fullName>
    </recommendedName>
</protein>
<sequence>MNEITSLKTLDIPDATVNGIEKMLNSFWWVGGNNNNRGIRWLSWERLTCAKVEGGLGFRDFKVFNMAMVAKQGWKIITRPETLVGKIFKARWSMGDGRKIKVMTDPWLREARSGWMRALQSQSAYNLRVNDLMLEEEKQRDTFRIIQLFSHDMTDKIFDVPLFQEVTEDSLVWKEEKNGEYMVRSGYKHLLREKEVGRRRGIIGSWRVCRINGYGIMRGKKTLSWEHKKSTCGKIDIEHKLSVIIQELINRFNINFLGDHRGKGG</sequence>
<evidence type="ECO:0008006" key="3">
    <source>
        <dbReference type="Google" id="ProtNLM"/>
    </source>
</evidence>
<reference evidence="2" key="1">
    <citation type="journal article" date="2017" name="Front. Plant Sci.">
        <title>Climate Clever Clovers: New Paradigm to Reduce the Environmental Footprint of Ruminants by Breeding Low Methanogenic Forages Utilizing Haplotype Variation.</title>
        <authorList>
            <person name="Kaur P."/>
            <person name="Appels R."/>
            <person name="Bayer P.E."/>
            <person name="Keeble-Gagnere G."/>
            <person name="Wang J."/>
            <person name="Hirakawa H."/>
            <person name="Shirasawa K."/>
            <person name="Vercoe P."/>
            <person name="Stefanova K."/>
            <person name="Durmic Z."/>
            <person name="Nichols P."/>
            <person name="Revell C."/>
            <person name="Isobe S.N."/>
            <person name="Edwards D."/>
            <person name="Erskine W."/>
        </authorList>
    </citation>
    <scope>NUCLEOTIDE SEQUENCE [LARGE SCALE GENOMIC DNA]</scope>
    <source>
        <strain evidence="2">cv. Daliak</strain>
    </source>
</reference>
<name>A0A2Z6P387_TRISU</name>
<gene>
    <name evidence="1" type="ORF">TSUD_29020</name>
</gene>
<accession>A0A2Z6P387</accession>
<dbReference type="PANTHER" id="PTHR33116">
    <property type="entry name" value="REVERSE TRANSCRIPTASE ZINC-BINDING DOMAIN-CONTAINING PROTEIN-RELATED-RELATED"/>
    <property type="match status" value="1"/>
</dbReference>
<dbReference type="EMBL" id="DF974715">
    <property type="protein sequence ID" value="GAU50216.1"/>
    <property type="molecule type" value="Genomic_DNA"/>
</dbReference>
<proteinExistence type="predicted"/>
<dbReference type="PANTHER" id="PTHR33116:SF86">
    <property type="entry name" value="REVERSE TRANSCRIPTASE DOMAIN-CONTAINING PROTEIN"/>
    <property type="match status" value="1"/>
</dbReference>
<evidence type="ECO:0000313" key="1">
    <source>
        <dbReference type="EMBL" id="GAU50216.1"/>
    </source>
</evidence>
<organism evidence="1 2">
    <name type="scientific">Trifolium subterraneum</name>
    <name type="common">Subterranean clover</name>
    <dbReference type="NCBI Taxonomy" id="3900"/>
    <lineage>
        <taxon>Eukaryota</taxon>
        <taxon>Viridiplantae</taxon>
        <taxon>Streptophyta</taxon>
        <taxon>Embryophyta</taxon>
        <taxon>Tracheophyta</taxon>
        <taxon>Spermatophyta</taxon>
        <taxon>Magnoliopsida</taxon>
        <taxon>eudicotyledons</taxon>
        <taxon>Gunneridae</taxon>
        <taxon>Pentapetalae</taxon>
        <taxon>rosids</taxon>
        <taxon>fabids</taxon>
        <taxon>Fabales</taxon>
        <taxon>Fabaceae</taxon>
        <taxon>Papilionoideae</taxon>
        <taxon>50 kb inversion clade</taxon>
        <taxon>NPAAA clade</taxon>
        <taxon>Hologalegina</taxon>
        <taxon>IRL clade</taxon>
        <taxon>Trifolieae</taxon>
        <taxon>Trifolium</taxon>
    </lineage>
</organism>
<keyword evidence="2" id="KW-1185">Reference proteome</keyword>
<evidence type="ECO:0000313" key="2">
    <source>
        <dbReference type="Proteomes" id="UP000242715"/>
    </source>
</evidence>